<dbReference type="RefSeq" id="WP_131908884.1">
    <property type="nucleotide sequence ID" value="NZ_SMFM01000002.1"/>
</dbReference>
<dbReference type="Proteomes" id="UP000295278">
    <property type="component" value="Unassembled WGS sequence"/>
</dbReference>
<gene>
    <name evidence="3" type="ORF">E0F89_05680</name>
</gene>
<dbReference type="OrthoDB" id="1228534at2"/>
<keyword evidence="4" id="KW-1185">Reference proteome</keyword>
<dbReference type="InterPro" id="IPR024432">
    <property type="entry name" value="Put_RecE_PDDEXK-like_dom"/>
</dbReference>
<dbReference type="Gene3D" id="3.90.320.10">
    <property type="match status" value="1"/>
</dbReference>
<dbReference type="InterPro" id="IPR011604">
    <property type="entry name" value="PDDEXK-like_dom_sf"/>
</dbReference>
<proteinExistence type="predicted"/>
<feature type="domain" description="Putative exodeoxyribonuclease 8 PDDEXK-like" evidence="2">
    <location>
        <begin position="44"/>
        <end position="291"/>
    </location>
</feature>
<dbReference type="AlphaFoldDB" id="A0A4R5AUQ1"/>
<dbReference type="EMBL" id="SMFM01000002">
    <property type="protein sequence ID" value="TDD77088.1"/>
    <property type="molecule type" value="Genomic_DNA"/>
</dbReference>
<reference evidence="3 4" key="1">
    <citation type="submission" date="2019-03" db="EMBL/GenBank/DDBJ databases">
        <title>Flavobacterium AT-3-2 sp. nov., isolated from arctic soil.</title>
        <authorList>
            <person name="Chaudhary D.K."/>
        </authorList>
    </citation>
    <scope>NUCLEOTIDE SEQUENCE [LARGE SCALE GENOMIC DNA]</scope>
    <source>
        <strain evidence="3 4">AT-3-2</strain>
    </source>
</reference>
<sequence>MGLSKQTFEDMNQQQEQIIPVPEQEPTPREILIEKIRKKQLRLSFSSLKSFTSPKEFLEYKLKKFKASPDMIFGSLCHVLILQPHLFDEKFVVVSKGPSTDNQIAFAADYLSGLPIEEAYSNNYKTGSHTKIYEELKDYFAAVQSGKEIITNEVYDKAKKLTDYLISTPLFLKYLEVLSDVEVEVKWVANGWYFLGYIDGQITGLKFDLKYTKNANPDAFERDIVKMKYYMQAGMYDDATPGTLDKYVIIAFDAKGNFCDIVIDRSFIEYGKREYKYLLSMLEKCAAEDRWEESYNFFDHSQRTLFKPKYLKGFATDPDGIE</sequence>
<dbReference type="Pfam" id="PF12684">
    <property type="entry name" value="DUF3799"/>
    <property type="match status" value="1"/>
</dbReference>
<name>A0A4R5AUQ1_9FLAO</name>
<accession>A0A4R5AUQ1</accession>
<evidence type="ECO:0000259" key="2">
    <source>
        <dbReference type="Pfam" id="PF12684"/>
    </source>
</evidence>
<protein>
    <recommendedName>
        <fullName evidence="2">Putative exodeoxyribonuclease 8 PDDEXK-like domain-containing protein</fullName>
    </recommendedName>
</protein>
<evidence type="ECO:0000313" key="4">
    <source>
        <dbReference type="Proteomes" id="UP000295278"/>
    </source>
</evidence>
<feature type="compositionally biased region" description="Polar residues" evidence="1">
    <location>
        <begin position="1"/>
        <end position="12"/>
    </location>
</feature>
<feature type="region of interest" description="Disordered" evidence="1">
    <location>
        <begin position="1"/>
        <end position="23"/>
    </location>
</feature>
<evidence type="ECO:0000313" key="3">
    <source>
        <dbReference type="EMBL" id="TDD77088.1"/>
    </source>
</evidence>
<comment type="caution">
    <text evidence="3">The sequence shown here is derived from an EMBL/GenBank/DDBJ whole genome shotgun (WGS) entry which is preliminary data.</text>
</comment>
<evidence type="ECO:0000256" key="1">
    <source>
        <dbReference type="SAM" id="MobiDB-lite"/>
    </source>
</evidence>
<organism evidence="3 4">
    <name type="scientific">Flavobacterium caseinilyticum</name>
    <dbReference type="NCBI Taxonomy" id="2541732"/>
    <lineage>
        <taxon>Bacteria</taxon>
        <taxon>Pseudomonadati</taxon>
        <taxon>Bacteroidota</taxon>
        <taxon>Flavobacteriia</taxon>
        <taxon>Flavobacteriales</taxon>
        <taxon>Flavobacteriaceae</taxon>
        <taxon>Flavobacterium</taxon>
    </lineage>
</organism>
<feature type="compositionally biased region" description="Low complexity" evidence="1">
    <location>
        <begin position="13"/>
        <end position="23"/>
    </location>
</feature>